<evidence type="ECO:0000259" key="1">
    <source>
        <dbReference type="Pfam" id="PF13966"/>
    </source>
</evidence>
<sequence>MFTDFWNDDWVGIGPLFQNAQTVILDHLFSLSVSHFWDSNGWRWELIRLFLDEQICLMIEAVHLSATANSKWVLLWKVKVPQCIQFFMWLVMQGWVLTNCERVRRGFTQDPMCALCGNTAESL</sequence>
<organism evidence="2 3">
    <name type="scientific">Hevea brasiliensis</name>
    <name type="common">Para rubber tree</name>
    <name type="synonym">Siphonia brasiliensis</name>
    <dbReference type="NCBI Taxonomy" id="3981"/>
    <lineage>
        <taxon>Eukaryota</taxon>
        <taxon>Viridiplantae</taxon>
        <taxon>Streptophyta</taxon>
        <taxon>Embryophyta</taxon>
        <taxon>Tracheophyta</taxon>
        <taxon>Spermatophyta</taxon>
        <taxon>Magnoliopsida</taxon>
        <taxon>eudicotyledons</taxon>
        <taxon>Gunneridae</taxon>
        <taxon>Pentapetalae</taxon>
        <taxon>rosids</taxon>
        <taxon>fabids</taxon>
        <taxon>Malpighiales</taxon>
        <taxon>Euphorbiaceae</taxon>
        <taxon>Crotonoideae</taxon>
        <taxon>Micrandreae</taxon>
        <taxon>Hevea</taxon>
    </lineage>
</organism>
<dbReference type="InterPro" id="IPR026960">
    <property type="entry name" value="RVT-Znf"/>
</dbReference>
<name>A0ABQ9KWW7_HEVBR</name>
<evidence type="ECO:0000313" key="2">
    <source>
        <dbReference type="EMBL" id="KAJ9152526.1"/>
    </source>
</evidence>
<dbReference type="Proteomes" id="UP001174677">
    <property type="component" value="Chromosome 15"/>
</dbReference>
<accession>A0ABQ9KWW7</accession>
<dbReference type="EMBL" id="JARPOI010000015">
    <property type="protein sequence ID" value="KAJ9152526.1"/>
    <property type="molecule type" value="Genomic_DNA"/>
</dbReference>
<protein>
    <recommendedName>
        <fullName evidence="1">Reverse transcriptase zinc-binding domain-containing protein</fullName>
    </recommendedName>
</protein>
<keyword evidence="3" id="KW-1185">Reference proteome</keyword>
<reference evidence="2 3" key="1">
    <citation type="journal article" date="2023" name="Plant Biotechnol. J.">
        <title>Chromosome-level wild Hevea brasiliensis genome provides new tools for genomic-assisted breeding and valuable loci to elevate rubber yield.</title>
        <authorList>
            <person name="Cheng H."/>
            <person name="Song X."/>
            <person name="Hu Y."/>
            <person name="Wu T."/>
            <person name="Yang Q."/>
            <person name="An Z."/>
            <person name="Feng S."/>
            <person name="Deng Z."/>
            <person name="Wu W."/>
            <person name="Zeng X."/>
            <person name="Tu M."/>
            <person name="Wang X."/>
            <person name="Huang H."/>
        </authorList>
    </citation>
    <scope>NUCLEOTIDE SEQUENCE [LARGE SCALE GENOMIC DNA]</scope>
    <source>
        <strain evidence="2">MT/VB/25A 57/8</strain>
    </source>
</reference>
<comment type="caution">
    <text evidence="2">The sequence shown here is derived from an EMBL/GenBank/DDBJ whole genome shotgun (WGS) entry which is preliminary data.</text>
</comment>
<feature type="domain" description="Reverse transcriptase zinc-binding" evidence="1">
    <location>
        <begin position="66"/>
        <end position="122"/>
    </location>
</feature>
<proteinExistence type="predicted"/>
<dbReference type="Pfam" id="PF13966">
    <property type="entry name" value="zf-RVT"/>
    <property type="match status" value="1"/>
</dbReference>
<gene>
    <name evidence="2" type="ORF">P3X46_026086</name>
</gene>
<evidence type="ECO:0000313" key="3">
    <source>
        <dbReference type="Proteomes" id="UP001174677"/>
    </source>
</evidence>